<proteinExistence type="predicted"/>
<dbReference type="GO" id="GO:0005869">
    <property type="term" value="C:dynactin complex"/>
    <property type="evidence" value="ECO:0007669"/>
    <property type="project" value="InterPro"/>
</dbReference>
<evidence type="ECO:0000313" key="1">
    <source>
        <dbReference type="EMBL" id="KAJ2809443.1"/>
    </source>
</evidence>
<dbReference type="InterPro" id="IPR009991">
    <property type="entry name" value="DCTN3"/>
</dbReference>
<dbReference type="PANTHER" id="PTHR28360:SF1">
    <property type="entry name" value="DYNACTIN SUBUNIT 3"/>
    <property type="match status" value="1"/>
</dbReference>
<dbReference type="Pfam" id="PF07426">
    <property type="entry name" value="Dynactin_p22"/>
    <property type="match status" value="1"/>
</dbReference>
<sequence length="186" mass="20776">MDALVTRVAALERSVCSAEDNAQAENLLAQVTLIERQLGKTLSEHPALTLGFEKYEKLRDVIDGDGDLELSRRMLGVDAKMELILLNSDFQKTLSSMRAIRDLQPRVNQPEYAAAAELLPQLRKIELLHDDQTSSFAQVAADISSIVDRYRAETEALSEIFISWDRMLTAIERKVSTLEAAKVADD</sequence>
<protein>
    <recommendedName>
        <fullName evidence="3">Dynactin subunit 3</fullName>
    </recommendedName>
</protein>
<evidence type="ECO:0000313" key="2">
    <source>
        <dbReference type="Proteomes" id="UP001140094"/>
    </source>
</evidence>
<organism evidence="1 2">
    <name type="scientific">Coemansia guatemalensis</name>
    <dbReference type="NCBI Taxonomy" id="2761395"/>
    <lineage>
        <taxon>Eukaryota</taxon>
        <taxon>Fungi</taxon>
        <taxon>Fungi incertae sedis</taxon>
        <taxon>Zoopagomycota</taxon>
        <taxon>Kickxellomycotina</taxon>
        <taxon>Kickxellomycetes</taxon>
        <taxon>Kickxellales</taxon>
        <taxon>Kickxellaceae</taxon>
        <taxon>Coemansia</taxon>
    </lineage>
</organism>
<reference evidence="1" key="1">
    <citation type="submission" date="2022-07" db="EMBL/GenBank/DDBJ databases">
        <title>Phylogenomic reconstructions and comparative analyses of Kickxellomycotina fungi.</title>
        <authorList>
            <person name="Reynolds N.K."/>
            <person name="Stajich J.E."/>
            <person name="Barry K."/>
            <person name="Grigoriev I.V."/>
            <person name="Crous P."/>
            <person name="Smith M.E."/>
        </authorList>
    </citation>
    <scope>NUCLEOTIDE SEQUENCE</scope>
    <source>
        <strain evidence="1">NRRL 1565</strain>
    </source>
</reference>
<comment type="caution">
    <text evidence="1">The sequence shown here is derived from an EMBL/GenBank/DDBJ whole genome shotgun (WGS) entry which is preliminary data.</text>
</comment>
<keyword evidence="2" id="KW-1185">Reference proteome</keyword>
<dbReference type="GO" id="GO:0061640">
    <property type="term" value="P:cytoskeleton-dependent cytokinesis"/>
    <property type="evidence" value="ECO:0007669"/>
    <property type="project" value="InterPro"/>
</dbReference>
<accession>A0A9W8HZV5</accession>
<dbReference type="AlphaFoldDB" id="A0A9W8HZV5"/>
<dbReference type="PANTHER" id="PTHR28360">
    <property type="entry name" value="DYNACTIN SUBUNIT 3"/>
    <property type="match status" value="1"/>
</dbReference>
<dbReference type="Proteomes" id="UP001140094">
    <property type="component" value="Unassembled WGS sequence"/>
</dbReference>
<dbReference type="EMBL" id="JANBUO010000002">
    <property type="protein sequence ID" value="KAJ2809443.1"/>
    <property type="molecule type" value="Genomic_DNA"/>
</dbReference>
<name>A0A9W8HZV5_9FUNG</name>
<evidence type="ECO:0008006" key="3">
    <source>
        <dbReference type="Google" id="ProtNLM"/>
    </source>
</evidence>
<dbReference type="OrthoDB" id="16729at2759"/>
<gene>
    <name evidence="1" type="ORF">H4R20_000063</name>
</gene>